<sequence>MPENAWGSHDFDPRHFPDPDGMVKAVHDMHAQIMISIWPKFYPTTANYKELDAAGFMFKRNVEVGELDWISKGYKNCFYDPYSEKAQAMYWHQIDEQLNSKGFDAWWMDADEPDVHSNLDIAEHKARTTPNALGSSTEYFNAYPLPHTHGVYVGDRAADDKRVFILSHKGYAGTQRHAVAVWSGDIVSRWDAMRDQCSCVPVRSCRLARCRNTWTSSPTHR</sequence>
<comment type="similarity">
    <text evidence="1 2">Belongs to the glycosyl hydrolase 31 family.</text>
</comment>
<dbReference type="GO" id="GO:0005975">
    <property type="term" value="P:carbohydrate metabolic process"/>
    <property type="evidence" value="ECO:0007669"/>
    <property type="project" value="InterPro"/>
</dbReference>
<dbReference type="InterPro" id="IPR017853">
    <property type="entry name" value="GH"/>
</dbReference>
<dbReference type="Proteomes" id="UP000008851">
    <property type="component" value="Chromosome"/>
</dbReference>
<protein>
    <submittedName>
        <fullName evidence="4">Alpha-xylosidase</fullName>
    </submittedName>
</protein>
<dbReference type="GO" id="GO:0004553">
    <property type="term" value="F:hydrolase activity, hydrolyzing O-glycosyl compounds"/>
    <property type="evidence" value="ECO:0007669"/>
    <property type="project" value="InterPro"/>
</dbReference>
<evidence type="ECO:0000313" key="4">
    <source>
        <dbReference type="EMBL" id="AEQ96298.1"/>
    </source>
</evidence>
<name>G7TDG2_XANOB</name>
<dbReference type="PANTHER" id="PTHR43863">
    <property type="entry name" value="HYDROLASE, PUTATIVE (AFU_ORTHOLOGUE AFUA_1G03140)-RELATED"/>
    <property type="match status" value="1"/>
</dbReference>
<dbReference type="InterPro" id="IPR000322">
    <property type="entry name" value="Glyco_hydro_31_TIM"/>
</dbReference>
<accession>G7TDG2</accession>
<evidence type="ECO:0000259" key="3">
    <source>
        <dbReference type="Pfam" id="PF01055"/>
    </source>
</evidence>
<proteinExistence type="inferred from homology"/>
<evidence type="ECO:0000256" key="2">
    <source>
        <dbReference type="RuleBase" id="RU361185"/>
    </source>
</evidence>
<dbReference type="eggNOG" id="COG1501">
    <property type="taxonomic scope" value="Bacteria"/>
</dbReference>
<evidence type="ECO:0000313" key="5">
    <source>
        <dbReference type="Proteomes" id="UP000008851"/>
    </source>
</evidence>
<reference evidence="4 5" key="1">
    <citation type="journal article" date="2011" name="J. Bacteriol.">
        <title>Two new complete genome sequences offer insight into host and tissue specificity of plant pathogenic Xanthomonas spp.</title>
        <authorList>
            <person name="Bogdanove A.J."/>
            <person name="Koebnik R."/>
            <person name="Lu H."/>
            <person name="Furutani A."/>
            <person name="Angiuoli S.V."/>
            <person name="Patil P.B."/>
            <person name="Van Sluys M.A."/>
            <person name="Ryan R.P."/>
            <person name="Meyer D.F."/>
            <person name="Han S.W."/>
            <person name="Aparna G."/>
            <person name="Rajaram M."/>
            <person name="Delcher A.L."/>
            <person name="Phillippy A.M."/>
            <person name="Puiu D."/>
            <person name="Schatz M.C."/>
            <person name="Shumway M."/>
            <person name="Sommer D.D."/>
            <person name="Trapnell C."/>
            <person name="Benahmed F."/>
            <person name="Dimitrov G."/>
            <person name="Madupu R."/>
            <person name="Radune D."/>
            <person name="Sullivan S."/>
            <person name="Jha G."/>
            <person name="Ishihara H."/>
            <person name="Lee S.W."/>
            <person name="Pandey A."/>
            <person name="Sharma V."/>
            <person name="Sriariyanun M."/>
            <person name="Szurek B."/>
            <person name="Vera-Cruz C.M."/>
            <person name="Dorman K.S."/>
            <person name="Ronald P.C."/>
            <person name="Verdier V."/>
            <person name="Dow J.M."/>
            <person name="Sonti R.V."/>
            <person name="Tsuge S."/>
            <person name="Brendel V.P."/>
            <person name="Rabinowicz P.D."/>
            <person name="Leach J.E."/>
            <person name="White F.F."/>
            <person name="Salzberg S.L."/>
        </authorList>
    </citation>
    <scope>NUCLEOTIDE SEQUENCE [LARGE SCALE GENOMIC DNA]</scope>
    <source>
        <strain evidence="4 5">BLS256</strain>
    </source>
</reference>
<gene>
    <name evidence="4" type="ORF">XOC_2157</name>
</gene>
<feature type="domain" description="Glycoside hydrolase family 31 TIM barrel" evidence="3">
    <location>
        <begin position="5"/>
        <end position="197"/>
    </location>
</feature>
<dbReference type="EMBL" id="CP003057">
    <property type="protein sequence ID" value="AEQ96298.1"/>
    <property type="molecule type" value="Genomic_DNA"/>
</dbReference>
<evidence type="ECO:0000256" key="1">
    <source>
        <dbReference type="ARBA" id="ARBA00007806"/>
    </source>
</evidence>
<dbReference type="InterPro" id="IPR051816">
    <property type="entry name" value="Glycosyl_Hydrolase_31"/>
</dbReference>
<dbReference type="AlphaFoldDB" id="G7TDG2"/>
<dbReference type="KEGG" id="xor:XOC_2157"/>
<keyword evidence="2" id="KW-0378">Hydrolase</keyword>
<dbReference type="SUPFAM" id="SSF51445">
    <property type="entry name" value="(Trans)glycosidases"/>
    <property type="match status" value="1"/>
</dbReference>
<organism evidence="4 5">
    <name type="scientific">Xanthomonas oryzae pv. oryzicola (strain BLS256)</name>
    <dbReference type="NCBI Taxonomy" id="383407"/>
    <lineage>
        <taxon>Bacteria</taxon>
        <taxon>Pseudomonadati</taxon>
        <taxon>Pseudomonadota</taxon>
        <taxon>Gammaproteobacteria</taxon>
        <taxon>Lysobacterales</taxon>
        <taxon>Lysobacteraceae</taxon>
        <taxon>Xanthomonas</taxon>
    </lineage>
</organism>
<dbReference type="Pfam" id="PF01055">
    <property type="entry name" value="Glyco_hydro_31_2nd"/>
    <property type="match status" value="1"/>
</dbReference>
<dbReference type="HOGENOM" id="CLU_1250243_0_0_6"/>
<keyword evidence="2" id="KW-0326">Glycosidase</keyword>
<dbReference type="PANTHER" id="PTHR43863:SF2">
    <property type="entry name" value="MALTASE-GLUCOAMYLASE"/>
    <property type="match status" value="1"/>
</dbReference>
<dbReference type="Gene3D" id="3.20.20.80">
    <property type="entry name" value="Glycosidases"/>
    <property type="match status" value="1"/>
</dbReference>